<keyword evidence="3" id="KW-0136">Cellulose degradation</keyword>
<dbReference type="PANTHER" id="PTHR35923:SF2">
    <property type="entry name" value="ENDOGLUCANASE"/>
    <property type="match status" value="1"/>
</dbReference>
<organism evidence="9">
    <name type="scientific">Hexamita inflata</name>
    <dbReference type="NCBI Taxonomy" id="28002"/>
    <lineage>
        <taxon>Eukaryota</taxon>
        <taxon>Metamonada</taxon>
        <taxon>Diplomonadida</taxon>
        <taxon>Hexamitidae</taxon>
        <taxon>Hexamitinae</taxon>
        <taxon>Hexamita</taxon>
    </lineage>
</organism>
<comment type="caution">
    <text evidence="9">The sequence shown here is derived from an EMBL/GenBank/DDBJ whole genome shotgun (WGS) entry which is preliminary data.</text>
</comment>
<dbReference type="EMBL" id="CATOUU010000171">
    <property type="protein sequence ID" value="CAI9919008.1"/>
    <property type="molecule type" value="Genomic_DNA"/>
</dbReference>
<evidence type="ECO:0000256" key="7">
    <source>
        <dbReference type="RuleBase" id="RU361153"/>
    </source>
</evidence>
<comment type="similarity">
    <text evidence="1 7">Belongs to the glycosyl hydrolase 5 (cellulase A) family.</text>
</comment>
<dbReference type="InterPro" id="IPR017853">
    <property type="entry name" value="GH"/>
</dbReference>
<dbReference type="Proteomes" id="UP001642409">
    <property type="component" value="Unassembled WGS sequence"/>
</dbReference>
<evidence type="ECO:0000313" key="11">
    <source>
        <dbReference type="Proteomes" id="UP001642409"/>
    </source>
</evidence>
<protein>
    <submittedName>
        <fullName evidence="9">1</fullName>
    </submittedName>
</protein>
<evidence type="ECO:0000313" key="10">
    <source>
        <dbReference type="EMBL" id="CAL5977269.1"/>
    </source>
</evidence>
<evidence type="ECO:0000256" key="4">
    <source>
        <dbReference type="ARBA" id="ARBA00023277"/>
    </source>
</evidence>
<accession>A0AA86NH38</accession>
<dbReference type="Pfam" id="PF00150">
    <property type="entry name" value="Cellulase"/>
    <property type="match status" value="1"/>
</dbReference>
<evidence type="ECO:0000256" key="5">
    <source>
        <dbReference type="ARBA" id="ARBA00023295"/>
    </source>
</evidence>
<name>A0AA86NH38_9EUKA</name>
<keyword evidence="2 7" id="KW-0378">Hydrolase</keyword>
<evidence type="ECO:0000313" key="9">
    <source>
        <dbReference type="EMBL" id="CAI9919008.1"/>
    </source>
</evidence>
<keyword evidence="4" id="KW-0119">Carbohydrate metabolism</keyword>
<dbReference type="InterPro" id="IPR001547">
    <property type="entry name" value="Glyco_hydro_5"/>
</dbReference>
<dbReference type="AlphaFoldDB" id="A0AA86NH38"/>
<reference evidence="10 11" key="2">
    <citation type="submission" date="2024-07" db="EMBL/GenBank/DDBJ databases">
        <authorList>
            <person name="Akdeniz Z."/>
        </authorList>
    </citation>
    <scope>NUCLEOTIDE SEQUENCE [LARGE SCALE GENOMIC DNA]</scope>
</reference>
<evidence type="ECO:0000256" key="6">
    <source>
        <dbReference type="ARBA" id="ARBA00023326"/>
    </source>
</evidence>
<dbReference type="Gene3D" id="3.20.20.80">
    <property type="entry name" value="Glycosidases"/>
    <property type="match status" value="1"/>
</dbReference>
<dbReference type="PANTHER" id="PTHR35923">
    <property type="entry name" value="MAJOR EXTRACELLULAR ENDOGLUCANASE"/>
    <property type="match status" value="1"/>
</dbReference>
<reference evidence="9" key="1">
    <citation type="submission" date="2023-06" db="EMBL/GenBank/DDBJ databases">
        <authorList>
            <person name="Kurt Z."/>
        </authorList>
    </citation>
    <scope>NUCLEOTIDE SEQUENCE</scope>
</reference>
<dbReference type="SUPFAM" id="SSF51445">
    <property type="entry name" value="(Trans)glycosidases"/>
    <property type="match status" value="1"/>
</dbReference>
<evidence type="ECO:0000256" key="3">
    <source>
        <dbReference type="ARBA" id="ARBA00023001"/>
    </source>
</evidence>
<dbReference type="GO" id="GO:0004553">
    <property type="term" value="F:hydrolase activity, hydrolyzing O-glycosyl compounds"/>
    <property type="evidence" value="ECO:0007669"/>
    <property type="project" value="InterPro"/>
</dbReference>
<evidence type="ECO:0000259" key="8">
    <source>
        <dbReference type="Pfam" id="PF00150"/>
    </source>
</evidence>
<evidence type="ECO:0000256" key="1">
    <source>
        <dbReference type="ARBA" id="ARBA00005641"/>
    </source>
</evidence>
<evidence type="ECO:0000256" key="2">
    <source>
        <dbReference type="ARBA" id="ARBA00022801"/>
    </source>
</evidence>
<keyword evidence="6" id="KW-0624">Polysaccharide degradation</keyword>
<keyword evidence="5 7" id="KW-0326">Glycosidase</keyword>
<gene>
    <name evidence="10" type="ORF">HINF_LOCUS4214</name>
    <name evidence="9" type="ORF">HINF_LOCUS6653</name>
</gene>
<dbReference type="GO" id="GO:0030245">
    <property type="term" value="P:cellulose catabolic process"/>
    <property type="evidence" value="ECO:0007669"/>
    <property type="project" value="UniProtKB-KW"/>
</dbReference>
<proteinExistence type="inferred from homology"/>
<sequence length="163" mass="18825">MITLIIYQLCNQKPFLELFSRNSQIEDQNGNKVSLKGYNFFGFNTESAVVHGLWDKRLEDLLDWTVSEGYNAIRLPFACDLALDLLNTKVGYIDYKLNPGLQGLTSSEILDYFINAAAVRGQVILFDMHKLYMKGEIDPLWYDSNLTEPKVIQGWKNMVQRYN</sequence>
<feature type="domain" description="Glycoside hydrolase family 5" evidence="8">
    <location>
        <begin position="27"/>
        <end position="163"/>
    </location>
</feature>
<keyword evidence="11" id="KW-1185">Reference proteome</keyword>
<dbReference type="EMBL" id="CAXDID020000008">
    <property type="protein sequence ID" value="CAL5977269.1"/>
    <property type="molecule type" value="Genomic_DNA"/>
</dbReference>